<sequence>MWKNFKSIATEAIEAARDIREHIVDVTSGDVISEPPITVEEEHVADTDIENPYKFRAIHAEQQLEKALLEKSKFIKQHEDLKKAFEEEKSLWESEKQSLTEIICSQDIALSSKDREMEWQSQHYESQIQELTRAKNKAFRELESSSSTNASIEKLVEEKSKLKEKIDLYEDTIAKLKKTNDDLRNDVSDLKLKWEDEKKLDDDRISRAFFIQFLSSFNRNIGDFQARKDMLASLVGILQLTNEEKEMLGIENKSKQKIPIESTERFDTDFSLLDKFTSFLSGKQ</sequence>
<dbReference type="EMBL" id="CAJZBQ010000027">
    <property type="protein sequence ID" value="CAG9321212.1"/>
    <property type="molecule type" value="Genomic_DNA"/>
</dbReference>
<organism evidence="2 3">
    <name type="scientific">Blepharisma stoltei</name>
    <dbReference type="NCBI Taxonomy" id="1481888"/>
    <lineage>
        <taxon>Eukaryota</taxon>
        <taxon>Sar</taxon>
        <taxon>Alveolata</taxon>
        <taxon>Ciliophora</taxon>
        <taxon>Postciliodesmatophora</taxon>
        <taxon>Heterotrichea</taxon>
        <taxon>Heterotrichida</taxon>
        <taxon>Blepharismidae</taxon>
        <taxon>Blepharisma</taxon>
    </lineage>
</organism>
<proteinExistence type="predicted"/>
<accession>A0AAU9JAA5</accession>
<protein>
    <recommendedName>
        <fullName evidence="4">GRIP domain-containing protein</fullName>
    </recommendedName>
</protein>
<evidence type="ECO:0000256" key="1">
    <source>
        <dbReference type="SAM" id="Coils"/>
    </source>
</evidence>
<keyword evidence="3" id="KW-1185">Reference proteome</keyword>
<name>A0AAU9JAA5_9CILI</name>
<comment type="caution">
    <text evidence="2">The sequence shown here is derived from an EMBL/GenBank/DDBJ whole genome shotgun (WGS) entry which is preliminary data.</text>
</comment>
<keyword evidence="1" id="KW-0175">Coiled coil</keyword>
<feature type="coiled-coil region" evidence="1">
    <location>
        <begin position="121"/>
        <end position="193"/>
    </location>
</feature>
<reference evidence="2" key="1">
    <citation type="submission" date="2021-09" db="EMBL/GenBank/DDBJ databases">
        <authorList>
            <consortium name="AG Swart"/>
            <person name="Singh M."/>
            <person name="Singh A."/>
            <person name="Seah K."/>
            <person name="Emmerich C."/>
        </authorList>
    </citation>
    <scope>NUCLEOTIDE SEQUENCE</scope>
    <source>
        <strain evidence="2">ATCC30299</strain>
    </source>
</reference>
<gene>
    <name evidence="2" type="ORF">BSTOLATCC_MIC27776</name>
</gene>
<dbReference type="AlphaFoldDB" id="A0AAU9JAA5"/>
<evidence type="ECO:0008006" key="4">
    <source>
        <dbReference type="Google" id="ProtNLM"/>
    </source>
</evidence>
<dbReference type="Proteomes" id="UP001162131">
    <property type="component" value="Unassembled WGS sequence"/>
</dbReference>
<evidence type="ECO:0000313" key="2">
    <source>
        <dbReference type="EMBL" id="CAG9321212.1"/>
    </source>
</evidence>
<feature type="coiled-coil region" evidence="1">
    <location>
        <begin position="64"/>
        <end position="95"/>
    </location>
</feature>
<evidence type="ECO:0000313" key="3">
    <source>
        <dbReference type="Proteomes" id="UP001162131"/>
    </source>
</evidence>